<dbReference type="AlphaFoldDB" id="E7N3P6"/>
<dbReference type="Pfam" id="PF19807">
    <property type="entry name" value="DUF6290"/>
    <property type="match status" value="1"/>
</dbReference>
<name>E7N3P6_9FIRM</name>
<dbReference type="Proteomes" id="UP000004633">
    <property type="component" value="Unassembled WGS sequence"/>
</dbReference>
<accession>E7N3P6</accession>
<dbReference type="STRING" id="749551.HMPREF9555_01636"/>
<organism evidence="1 2">
    <name type="scientific">Selenomonas artemidis F0399</name>
    <dbReference type="NCBI Taxonomy" id="749551"/>
    <lineage>
        <taxon>Bacteria</taxon>
        <taxon>Bacillati</taxon>
        <taxon>Bacillota</taxon>
        <taxon>Negativicutes</taxon>
        <taxon>Selenomonadales</taxon>
        <taxon>Selenomonadaceae</taxon>
        <taxon>Selenomonas</taxon>
    </lineage>
</organism>
<dbReference type="NCBIfam" id="NF046040">
    <property type="entry name" value="RelB_antitoxin"/>
    <property type="match status" value="1"/>
</dbReference>
<sequence>MAVVIELTGEEERLAESYAKIHGTSVEEAMKRNFFELIEDEYDAAVADAAYRDYLVNPKTYSHEEVWNALLGDE</sequence>
<dbReference type="HOGENOM" id="CLU_155311_8_0_9"/>
<comment type="caution">
    <text evidence="1">The sequence shown here is derived from an EMBL/GenBank/DDBJ whole genome shotgun (WGS) entry which is preliminary data.</text>
</comment>
<protein>
    <recommendedName>
        <fullName evidence="3">Toxin-antitoxin system, antitoxin component, ribbon-helix-helix domain protein</fullName>
    </recommendedName>
</protein>
<dbReference type="SUPFAM" id="SSF55785">
    <property type="entry name" value="PYP-like sensor domain (PAS domain)"/>
    <property type="match status" value="1"/>
</dbReference>
<evidence type="ECO:0000313" key="2">
    <source>
        <dbReference type="Proteomes" id="UP000004633"/>
    </source>
</evidence>
<proteinExistence type="predicted"/>
<keyword evidence="2" id="KW-1185">Reference proteome</keyword>
<dbReference type="RefSeq" id="WP_009350282.1">
    <property type="nucleotide sequence ID" value="NZ_GL638147.1"/>
</dbReference>
<evidence type="ECO:0000313" key="1">
    <source>
        <dbReference type="EMBL" id="EFW29231.1"/>
    </source>
</evidence>
<dbReference type="EMBL" id="AECV01000035">
    <property type="protein sequence ID" value="EFW29231.1"/>
    <property type="molecule type" value="Genomic_DNA"/>
</dbReference>
<dbReference type="InterPro" id="IPR035965">
    <property type="entry name" value="PAS-like_dom_sf"/>
</dbReference>
<reference evidence="1 2" key="1">
    <citation type="submission" date="2010-08" db="EMBL/GenBank/DDBJ databases">
        <authorList>
            <person name="Weinstock G."/>
            <person name="Sodergren E."/>
            <person name="Clifton S."/>
            <person name="Fulton L."/>
            <person name="Fulton B."/>
            <person name="Courtney L."/>
            <person name="Fronick C."/>
            <person name="Harrison M."/>
            <person name="Strong C."/>
            <person name="Farmer C."/>
            <person name="Delahaunty K."/>
            <person name="Markovic C."/>
            <person name="Hall O."/>
            <person name="Minx P."/>
            <person name="Tomlinson C."/>
            <person name="Mitreva M."/>
            <person name="Hou S."/>
            <person name="Chen J."/>
            <person name="Wollam A."/>
            <person name="Pepin K.H."/>
            <person name="Johnson M."/>
            <person name="Bhonagiri V."/>
            <person name="Zhang X."/>
            <person name="Suruliraj S."/>
            <person name="Warren W."/>
            <person name="Chinwalla A."/>
            <person name="Mardis E.R."/>
            <person name="Wilson R.K."/>
        </authorList>
    </citation>
    <scope>NUCLEOTIDE SEQUENCE [LARGE SCALE GENOMIC DNA]</scope>
    <source>
        <strain evidence="1 2">F0399</strain>
    </source>
</reference>
<dbReference type="InterPro" id="IPR046257">
    <property type="entry name" value="DUF6290"/>
</dbReference>
<evidence type="ECO:0008006" key="3">
    <source>
        <dbReference type="Google" id="ProtNLM"/>
    </source>
</evidence>
<gene>
    <name evidence="1" type="ORF">HMPREF9555_01636</name>
</gene>